<organism evidence="2 3">
    <name type="scientific">Albidiferax ferrireducens (strain ATCC BAA-621 / DSM 15236 / T118)</name>
    <name type="common">Rhodoferax ferrireducens</name>
    <dbReference type="NCBI Taxonomy" id="338969"/>
    <lineage>
        <taxon>Bacteria</taxon>
        <taxon>Pseudomonadati</taxon>
        <taxon>Pseudomonadota</taxon>
        <taxon>Betaproteobacteria</taxon>
        <taxon>Burkholderiales</taxon>
        <taxon>Comamonadaceae</taxon>
        <taxon>Rhodoferax</taxon>
    </lineage>
</organism>
<proteinExistence type="predicted"/>
<dbReference type="RefSeq" id="WP_011465119.1">
    <property type="nucleotide sequence ID" value="NC_007908.1"/>
</dbReference>
<protein>
    <submittedName>
        <fullName evidence="2">2',5' RNA ligase</fullName>
    </submittedName>
</protein>
<dbReference type="EMBL" id="CP000267">
    <property type="protein sequence ID" value="ABD70553.1"/>
    <property type="molecule type" value="Genomic_DNA"/>
</dbReference>
<dbReference type="Gene3D" id="3.90.1140.10">
    <property type="entry name" value="Cyclic phosphodiesterase"/>
    <property type="match status" value="1"/>
</dbReference>
<sequence length="180" mass="20033">MDRGKPLITRTQRLFLALWPDEDVQGQLVAHARQWTWPAGCVQSAPANWHITLHFIGNVDADRVAAILASADVPFQPFELVLDQPRLWPHGLAVLGTTEVPMPLRALYERLGYALRGLDLAVETRPYQPHVTFARRAGAAIPPAAPAPVVWWVRGFVLVVSTGDRAQPYRALRQYADGTE</sequence>
<dbReference type="STRING" id="338969.Rfer_2842"/>
<dbReference type="GO" id="GO:0016874">
    <property type="term" value="F:ligase activity"/>
    <property type="evidence" value="ECO:0007669"/>
    <property type="project" value="UniProtKB-KW"/>
</dbReference>
<dbReference type="NCBIfam" id="TIGR02258">
    <property type="entry name" value="2_5_ligase"/>
    <property type="match status" value="1"/>
</dbReference>
<keyword evidence="3" id="KW-1185">Reference proteome</keyword>
<dbReference type="GO" id="GO:0008664">
    <property type="term" value="F:RNA 2',3'-cyclic 3'-phosphodiesterase activity"/>
    <property type="evidence" value="ECO:0007669"/>
    <property type="project" value="InterPro"/>
</dbReference>
<evidence type="ECO:0000313" key="2">
    <source>
        <dbReference type="EMBL" id="ABD70553.1"/>
    </source>
</evidence>
<gene>
    <name evidence="2" type="ordered locus">Rfer_2842</name>
</gene>
<dbReference type="Proteomes" id="UP000008332">
    <property type="component" value="Chromosome"/>
</dbReference>
<dbReference type="eggNOG" id="COG1514">
    <property type="taxonomic scope" value="Bacteria"/>
</dbReference>
<dbReference type="InterPro" id="IPR004175">
    <property type="entry name" value="RNA_CPDase"/>
</dbReference>
<keyword evidence="2" id="KW-0436">Ligase</keyword>
<dbReference type="OrthoDB" id="7061261at2"/>
<dbReference type="AlphaFoldDB" id="Q21UK0"/>
<dbReference type="HOGENOM" id="CLU_081251_2_1_4"/>
<keyword evidence="1" id="KW-0378">Hydrolase</keyword>
<dbReference type="GO" id="GO:0004113">
    <property type="term" value="F:2',3'-cyclic-nucleotide 3'-phosphodiesterase activity"/>
    <property type="evidence" value="ECO:0007669"/>
    <property type="project" value="InterPro"/>
</dbReference>
<evidence type="ECO:0000256" key="1">
    <source>
        <dbReference type="ARBA" id="ARBA00022801"/>
    </source>
</evidence>
<dbReference type="InterPro" id="IPR009097">
    <property type="entry name" value="Cyclic_Pdiesterase"/>
</dbReference>
<dbReference type="KEGG" id="rfr:Rfer_2842"/>
<dbReference type="SUPFAM" id="SSF55144">
    <property type="entry name" value="LigT-like"/>
    <property type="match status" value="1"/>
</dbReference>
<dbReference type="PANTHER" id="PTHR35561:SF1">
    <property type="entry name" value="RNA 2',3'-CYCLIC PHOSPHODIESTERASE"/>
    <property type="match status" value="1"/>
</dbReference>
<dbReference type="PANTHER" id="PTHR35561">
    <property type="entry name" value="RNA 2',3'-CYCLIC PHOSPHODIESTERASE"/>
    <property type="match status" value="1"/>
</dbReference>
<accession>Q21UK0</accession>
<dbReference type="Pfam" id="PF13563">
    <property type="entry name" value="2_5_RNA_ligase2"/>
    <property type="match status" value="1"/>
</dbReference>
<evidence type="ECO:0000313" key="3">
    <source>
        <dbReference type="Proteomes" id="UP000008332"/>
    </source>
</evidence>
<reference evidence="3" key="1">
    <citation type="submission" date="2006-02" db="EMBL/GenBank/DDBJ databases">
        <title>Complete sequence of chromosome of Rhodoferax ferrireducens DSM 15236.</title>
        <authorList>
            <person name="Copeland A."/>
            <person name="Lucas S."/>
            <person name="Lapidus A."/>
            <person name="Barry K."/>
            <person name="Detter J.C."/>
            <person name="Glavina del Rio T."/>
            <person name="Hammon N."/>
            <person name="Israni S."/>
            <person name="Pitluck S."/>
            <person name="Brettin T."/>
            <person name="Bruce D."/>
            <person name="Han C."/>
            <person name="Tapia R."/>
            <person name="Gilna P."/>
            <person name="Kiss H."/>
            <person name="Schmutz J."/>
            <person name="Larimer F."/>
            <person name="Land M."/>
            <person name="Kyrpides N."/>
            <person name="Ivanova N."/>
            <person name="Richardson P."/>
        </authorList>
    </citation>
    <scope>NUCLEOTIDE SEQUENCE [LARGE SCALE GENOMIC DNA]</scope>
    <source>
        <strain evidence="3">ATCC BAA-621 / DSM 15236 / T118</strain>
    </source>
</reference>
<name>Q21UK0_ALBFT</name>